<keyword evidence="3" id="KW-1185">Reference proteome</keyword>
<evidence type="ECO:0000313" key="2">
    <source>
        <dbReference type="EMBL" id="EGJ34072.1"/>
    </source>
</evidence>
<keyword evidence="1" id="KW-0472">Membrane</keyword>
<organism evidence="2 3">
    <name type="scientific">Moorena producens 3L</name>
    <dbReference type="NCBI Taxonomy" id="489825"/>
    <lineage>
        <taxon>Bacteria</taxon>
        <taxon>Bacillati</taxon>
        <taxon>Cyanobacteriota</taxon>
        <taxon>Cyanophyceae</taxon>
        <taxon>Coleofasciculales</taxon>
        <taxon>Coleofasciculaceae</taxon>
        <taxon>Moorena</taxon>
    </lineage>
</organism>
<reference evidence="3" key="1">
    <citation type="journal article" date="2011" name="Proc. Natl. Acad. Sci. U.S.A.">
        <title>Genomic insights into the physiology and ecology of the marine filamentous cyanobacterium Lyngbya majuscula.</title>
        <authorList>
            <person name="Jones A.C."/>
            <person name="Monroe E.A."/>
            <person name="Podell S."/>
            <person name="Hess W.R."/>
            <person name="Klages S."/>
            <person name="Esquenazi E."/>
            <person name="Niessen S."/>
            <person name="Hoover H."/>
            <person name="Rothmann M."/>
            <person name="Lasken R.S."/>
            <person name="Yates J.R.III."/>
            <person name="Reinhardt R."/>
            <person name="Kube M."/>
            <person name="Burkart M.D."/>
            <person name="Allen E.E."/>
            <person name="Dorrestein P.C."/>
            <person name="Gerwick W.H."/>
            <person name="Gerwick L."/>
        </authorList>
    </citation>
    <scope>NUCLEOTIDE SEQUENCE [LARGE SCALE GENOMIC DNA]</scope>
    <source>
        <strain evidence="3">3L</strain>
    </source>
</reference>
<feature type="transmembrane region" description="Helical" evidence="1">
    <location>
        <begin position="12"/>
        <end position="33"/>
    </location>
</feature>
<proteinExistence type="predicted"/>
<dbReference type="EMBL" id="GL890840">
    <property type="protein sequence ID" value="EGJ34072.1"/>
    <property type="molecule type" value="Genomic_DNA"/>
</dbReference>
<evidence type="ECO:0000256" key="1">
    <source>
        <dbReference type="SAM" id="Phobius"/>
    </source>
</evidence>
<feature type="transmembrane region" description="Helical" evidence="1">
    <location>
        <begin position="53"/>
        <end position="69"/>
    </location>
</feature>
<keyword evidence="1" id="KW-1133">Transmembrane helix</keyword>
<keyword evidence="1" id="KW-0812">Transmembrane</keyword>
<dbReference type="Proteomes" id="UP000003959">
    <property type="component" value="Unassembled WGS sequence"/>
</dbReference>
<gene>
    <name evidence="2" type="ORF">LYNGBM3L_20890</name>
</gene>
<sequence>MHPDDQESLKTALLFFLGKGIDAGYLKSCVYSFKNNAKQKTQNKQRKINNAKLANAIAYSVYIAVARVIRT</sequence>
<accession>F4XN13</accession>
<evidence type="ECO:0000313" key="3">
    <source>
        <dbReference type="Proteomes" id="UP000003959"/>
    </source>
</evidence>
<dbReference type="AlphaFoldDB" id="F4XN13"/>
<protein>
    <submittedName>
        <fullName evidence="2">Uncharacterized protein</fullName>
    </submittedName>
</protein>
<dbReference type="HOGENOM" id="CLU_2735633_0_0_3"/>
<name>F4XN13_9CYAN</name>